<feature type="region of interest" description="Disordered" evidence="3">
    <location>
        <begin position="1443"/>
        <end position="1505"/>
    </location>
</feature>
<feature type="region of interest" description="Disordered" evidence="3">
    <location>
        <begin position="1949"/>
        <end position="1983"/>
    </location>
</feature>
<feature type="domain" description="Bacterial Ig" evidence="4">
    <location>
        <begin position="214"/>
        <end position="288"/>
    </location>
</feature>
<feature type="region of interest" description="Disordered" evidence="3">
    <location>
        <begin position="247"/>
        <end position="317"/>
    </location>
</feature>
<evidence type="ECO:0000259" key="4">
    <source>
        <dbReference type="Pfam" id="PF17936"/>
    </source>
</evidence>
<evidence type="ECO:0000259" key="5">
    <source>
        <dbReference type="Pfam" id="PF19077"/>
    </source>
</evidence>
<reference evidence="7 8" key="1">
    <citation type="submission" date="2024-03" db="EMBL/GenBank/DDBJ databases">
        <title>Complete genome of BD2.</title>
        <authorList>
            <person name="Cao G."/>
        </authorList>
    </citation>
    <scope>NUCLEOTIDE SEQUENCE [LARGE SCALE GENOMIC DNA]</scope>
    <source>
        <strain evidence="7 8">BD2</strain>
    </source>
</reference>
<dbReference type="Gene3D" id="2.60.40.10">
    <property type="entry name" value="Immunoglobulins"/>
    <property type="match status" value="33"/>
</dbReference>
<evidence type="ECO:0000256" key="2">
    <source>
        <dbReference type="ARBA" id="ARBA00022837"/>
    </source>
</evidence>
<feature type="domain" description="Bacterial Ig-like" evidence="5">
    <location>
        <begin position="2596"/>
        <end position="2686"/>
    </location>
</feature>
<feature type="domain" description="Bacterial Ig" evidence="4">
    <location>
        <begin position="1593"/>
        <end position="1665"/>
    </location>
</feature>
<feature type="domain" description="Bacterial Ig" evidence="4">
    <location>
        <begin position="1510"/>
        <end position="1584"/>
    </location>
</feature>
<dbReference type="InterPro" id="IPR013783">
    <property type="entry name" value="Ig-like_fold"/>
</dbReference>
<feature type="compositionally biased region" description="Polar residues" evidence="3">
    <location>
        <begin position="1542"/>
        <end position="1560"/>
    </location>
</feature>
<organism evidence="7 8">
    <name type="scientific">Ectopseudomonas mendocina</name>
    <name type="common">Pseudomonas mendocina</name>
    <dbReference type="NCBI Taxonomy" id="300"/>
    <lineage>
        <taxon>Bacteria</taxon>
        <taxon>Pseudomonadati</taxon>
        <taxon>Pseudomonadota</taxon>
        <taxon>Gammaproteobacteria</taxon>
        <taxon>Pseudomonadales</taxon>
        <taxon>Pseudomonadaceae</taxon>
        <taxon>Ectopseudomonas</taxon>
    </lineage>
</organism>
<feature type="compositionally biased region" description="Polar residues" evidence="3">
    <location>
        <begin position="354"/>
        <end position="367"/>
    </location>
</feature>
<feature type="domain" description="Bacterial Ig" evidence="4">
    <location>
        <begin position="1996"/>
        <end position="2068"/>
    </location>
</feature>
<feature type="domain" description="Bacterial Ig" evidence="4">
    <location>
        <begin position="782"/>
        <end position="854"/>
    </location>
</feature>
<feature type="domain" description="Bacterial Ig" evidence="4">
    <location>
        <begin position="700"/>
        <end position="773"/>
    </location>
</feature>
<feature type="domain" description="Bacterial Ig" evidence="4">
    <location>
        <begin position="1348"/>
        <end position="1422"/>
    </location>
</feature>
<feature type="region of interest" description="Disordered" evidence="3">
    <location>
        <begin position="1146"/>
        <end position="1168"/>
    </location>
</feature>
<feature type="domain" description="Bacterial Ig" evidence="4">
    <location>
        <begin position="457"/>
        <end position="531"/>
    </location>
</feature>
<gene>
    <name evidence="7" type="ORF">WG219_17880</name>
</gene>
<feature type="compositionally biased region" description="Gly residues" evidence="3">
    <location>
        <begin position="305"/>
        <end position="316"/>
    </location>
</feature>
<keyword evidence="1" id="KW-0732">Signal</keyword>
<feature type="region of interest" description="Disordered" evidence="3">
    <location>
        <begin position="2278"/>
        <end position="2325"/>
    </location>
</feature>
<feature type="region of interest" description="Disordered" evidence="3">
    <location>
        <begin position="591"/>
        <end position="623"/>
    </location>
</feature>
<dbReference type="Proteomes" id="UP001476583">
    <property type="component" value="Chromosome"/>
</dbReference>
<feature type="region of interest" description="Disordered" evidence="3">
    <location>
        <begin position="1542"/>
        <end position="1593"/>
    </location>
</feature>
<feature type="domain" description="Bacterial Ig" evidence="4">
    <location>
        <begin position="2158"/>
        <end position="2232"/>
    </location>
</feature>
<feature type="region of interest" description="Disordered" evidence="3">
    <location>
        <begin position="2123"/>
        <end position="2159"/>
    </location>
</feature>
<dbReference type="SUPFAM" id="SSF51120">
    <property type="entry name" value="beta-Roll"/>
    <property type="match status" value="1"/>
</dbReference>
<dbReference type="InterPro" id="IPR041498">
    <property type="entry name" value="Big_6"/>
</dbReference>
<feature type="domain" description="Bacterial Ig" evidence="4">
    <location>
        <begin position="2239"/>
        <end position="2313"/>
    </location>
</feature>
<feature type="domain" description="Bacterial Ig" evidence="4">
    <location>
        <begin position="1024"/>
        <end position="1101"/>
    </location>
</feature>
<evidence type="ECO:0000256" key="1">
    <source>
        <dbReference type="ARBA" id="ARBA00022729"/>
    </source>
</evidence>
<feature type="compositionally biased region" description="Polar residues" evidence="3">
    <location>
        <begin position="2139"/>
        <end position="2152"/>
    </location>
</feature>
<dbReference type="InterPro" id="IPR048051">
    <property type="entry name" value="BapA-like_prefix-like"/>
</dbReference>
<evidence type="ECO:0000313" key="8">
    <source>
        <dbReference type="Proteomes" id="UP001476583"/>
    </source>
</evidence>
<dbReference type="Pfam" id="PF19077">
    <property type="entry name" value="Big_13"/>
    <property type="match status" value="3"/>
</dbReference>
<evidence type="ECO:0000256" key="3">
    <source>
        <dbReference type="SAM" id="MobiDB-lite"/>
    </source>
</evidence>
<dbReference type="InterPro" id="IPR044016">
    <property type="entry name" value="Big_13"/>
</dbReference>
<feature type="domain" description="Bacterial Ig" evidence="4">
    <location>
        <begin position="1915"/>
        <end position="1993"/>
    </location>
</feature>
<dbReference type="InterPro" id="IPR001343">
    <property type="entry name" value="Hemolysn_Ca-bd"/>
</dbReference>
<dbReference type="Pfam" id="PF00353">
    <property type="entry name" value="HemolysinCabind"/>
    <property type="match status" value="2"/>
</dbReference>
<feature type="domain" description="Bacterial Ig" evidence="4">
    <location>
        <begin position="1186"/>
        <end position="1262"/>
    </location>
</feature>
<feature type="domain" description="Bacterial Ig" evidence="4">
    <location>
        <begin position="1834"/>
        <end position="1908"/>
    </location>
</feature>
<feature type="domain" description="Bacterial Ig" evidence="4">
    <location>
        <begin position="303"/>
        <end position="369"/>
    </location>
</feature>
<feature type="domain" description="Bacterial Ig" evidence="4">
    <location>
        <begin position="943"/>
        <end position="1017"/>
    </location>
</feature>
<feature type="compositionally biased region" description="Polar residues" evidence="3">
    <location>
        <begin position="1569"/>
        <end position="1582"/>
    </location>
</feature>
<proteinExistence type="predicted"/>
<accession>A0ABZ2RDP1</accession>
<keyword evidence="2" id="KW-0106">Calcium</keyword>
<feature type="compositionally biased region" description="Polar residues" evidence="3">
    <location>
        <begin position="1449"/>
        <end position="1468"/>
    </location>
</feature>
<dbReference type="InterPro" id="IPR011049">
    <property type="entry name" value="Serralysin-like_metalloprot_C"/>
</dbReference>
<dbReference type="EMBL" id="CP148074">
    <property type="protein sequence ID" value="WXL25153.1"/>
    <property type="molecule type" value="Genomic_DNA"/>
</dbReference>
<feature type="domain" description="Bacterial Ig" evidence="4">
    <location>
        <begin position="2077"/>
        <end position="2151"/>
    </location>
</feature>
<feature type="compositionally biased region" description="Polar residues" evidence="3">
    <location>
        <begin position="2283"/>
        <end position="2311"/>
    </location>
</feature>
<sequence>MKIQSPSIVTIAASPADIGSISREGNSLVIKLKSGEVITLTDFFVPQDGMRNDLVIDDTPAQGGFWWAEYDEPWDGVQLVQVDSLESLMGGEEGWGVTPLLLLGGAGAAGVAAAAGGGGGSSHSSAPVQDVVAPDSPVIKFNNKHGLTGTSEANATITLYRPDGSTVVTQADKNGLWHFNPNPMGEGEEGYVSATDASSNESGKTATGPADVTAPDAPHVNSNNSHGLAGSSEAGATVTVIRPDGSTATTQVDEQGNWLFKPNPLFDGEQGRVSATDKAGNEGAYAETGTADLSVPEPPVIDTNNGGGLGGSGEPGGVVVVERPDGSTVTTIVDEDGNWTIKPNPLEEGEKGSVTITDPSGNISEPSETGEADFSAPDAPLVLSNNAVGLAGTAEAGSTVTLVRADGSSVTTNTDSQGNWSMSPNPLTDGSSGHVTATDASGNTSARTSTGIADLLAPDTPLVLTNNANGLGGLAEAGSNVTLLQKDGSSITVQADESGRWQIQPNPLADQSEGTLTATDVSGNVSLPGSTGLADLLAPDIPRVECNNLDGLIGTGEQGCIITLIRPDGSTVTAIVDADGKWMIQPNPLEDCEEGTVNATDPNGNKSGDGPTGAADMTPAEPPQVEYNNASGLGGIAEAGGTITVTLNDGSTVTTTVDQAGNWELQPNPLVHGENATITLTDPGRNVSPLGDTGVADLLAPDAPVISSNNGEGLVGAGEPGSTVLLELSDGSTLTTVVDEQGQWAFVPNPLNHGERGSVSLKDLAGNISSSTDSGIADLNAPDGAQIATNNLAGLTGTAESGSTVILLRSDGSSLSVHVSDSGTWSFSPNPLNHGEEATVIVRDNSGNQSLPALTGSADLVAPDAPVIEANNQLLLGGSAEVGGLIVVRLPDGSSLSTVVDETGRWSIEPNPLGEGESARVTVTDQAGNISRPANTGGTDVTAPDAPVVESNNTGGLAGTAEPESIITLTKSDGSTVTTVTDADGNWLIKPNPLADGEEGLVTATDFSENTSVSTSTGPADLVAPDAPVIETNNDLALGGSAEAGGTIVVTLPDGSTLTTVVDTEGLWALRPNPLDNGETAIVTVTDPAGNISEPVVSGVADITAPDSPVVESNNQGGLTGSAEPGSTITLIKPDGTTLTAVSDTNGKWAMQPNPLADGEEGKVTATDPSGNISDESLTGPADLIAPSAPVINTNNGAGLIGSAEAGGTIVVKLSDGTTLTTSVGEDGLWFVQPNPLTDGEYATVTVTDPAGNTSAPADTGIADITAPDGPIVTGNNLGGLTGTGEAGSTITLTKPDGGTLTTVTDANGKWVMQPNPLVDGEAGVVTSTDAAGNVSTESQTGAADLIAPDVPVIEINNEAGLSGSAEVGGGIVVKLPDGSTLTTTVDENGQWSIQPNPLQDGESANITVTDQAGNTSKPVNTGGADVIAPDAPIVESNNLGGLTGTGEAGSTITLTRPDGSTLTTVSDANGKWAMQPNPLADGEEGKVTATDPSGNTSGETTTGKADLVAPEKPVIENNNGNGLDGTGEAGGIVVVERPDGSTVTTTVDGEGNWSIQPNPLESGEKGSVTITDPSGNISEPTETGEADVTPPAPPVVENNNGNGLDGTGEAGGIIVVERPDGSTVTTIVDGEGNWSIQPNPLEDGEKGTVTITDPSGNISEPTETGEADVTPPAPPVVENNNGNGLDGTGEAGGIVVVERPDGSTVTTIVDGEGNWSIQPNPLEDGEKGSVAITDPSGNISEPTETGKADLIAPDAPRVSSNNLSGLTGSAEPDSTITLTKPDGSTVTTHTDKSGHWVFKPNPLKHGDEGHVTASDVSGNVSAQAPTGHADLIAPDKPIVDINNESSLAGSAEAGATVVVKLPGGSSLTTTVDEEGRWSIQPNPLDDGDSATVLVKDPAGNSSQPINTGGSDTVAPDAPVVTSNNAGGLVGTAEPDSLITLTKVDGSTVTTQTDGDGNWAFQPNPLPHGESGKVTAADPSGNVSAQTDTLAADLIAPDSPRIESNNEAGLSGSGEVGGTVIVELPSGSTLTTVVDEEGHWAIQPNPLAEGEQAAVTVADSAGNISNPTITGKADVIAPDAPVVESNNLGGLAGTGEAGSTITLTKPDGSTVTTVTDANGKWAIQPNPLVDGEQGKVTATDPSGNTSGETTTGKADLIAPERPVVENNNANGLDGTGEVGGIVVVERPDGSTVTTVVDGEGNWSIQPNPLVDGEEGKVTVTDPNGNTSGEITTGKADLIAPEKPVVENNNGNGLDGTGEVGGIVVVERPDGSTVTTVVDGEGNWSIQPNPLQDGETGSVTITDPSGNTSEPTETGKADLIKPDAPTVESNNLGGLTGMGEAGSTITLTKPDGSTVTTVTDANGKWSMQPNPLADGEEGKVTAADPSGNTSGETATGKADLIAPDAPHVDSNNLSGLTGIGEAGSTITLTKPDGSSVTTVADASGKWQFQPNPLPEGEKGHLTATDVSGNTGPETVTSVTDLTPPAVPVIDQVIDDQGNRTGAIANGEYTDDDRPEIVGSGVEAGALIRVYDKGVEIGSTYADGNGNWSFTPEAALTFGVHVFRVTATDAAGNPSGFSNEHAIFLQQASELADVAITSISDDTGVAGDFITSDTSLTVSGTLSAELRDGERVQVSNDGGKTWMYATVLGTTWSLADPTQHEGQFTYYARVADMLGNLGHQTEQVVVVDISAPEAMISIDSISDDNGVSSNDFFTNDNTLLVHGSVDRALATGEWIEVSADGSNWVVAVLNGSYWTADLQGLALTDGVHQLQARVVDCAANVGHSISQIVQIDTSGPDASGPDGSKLTTGNSLTRDTTHGLDVPFSDSVNTLNSDQITRDESVTVHGTLSHALQQDQYLQISLDGGRSWNNAWVQSSTQWSYALPAVSSSTVMVYHLRVIDNAGNTAANTLFDVDGYRVVIDLESPDKITAAPEITQALSSNAVHTFGSEKYGRVEAGALVSLVSDVNGNGTYQEGLDTVIGYAKADEEGRWSLSTTLPSGAQNLAFVVWDEAGNRSGMSAVTSIGVSEGDTAATVIEQSWGGTTDAENFGLNAAAVTLNQDGSLAFFQSVRGINSVETANAGRVYTAQNLTDYSSSYLAQPTIANGAGANVIDAGYGRYVNSAVFADTNRDGLADVMAQISSYGGAHTAYWIQNADGTYQPRALYEGVANHMGGAIAYDRYGDGYLDFVLADSEADSITFIRNEQGQLAYEQVTGRAAGNPGGTTPPNLAFLHEVSAVDLNNDGRVDIAGHSNYNGTTLAGNLGTGLAVLYNDGAEFSQYVNYTGVFRNEGYYDLGDVTIAMTWADFNGDGWLDLYLNRGSKNAQNSNENRIYLNDGQGGLLATDQDALWFGDNTEGATSLAMDWNHDGKMDVIEVPRMGDYYSPITGNLDLTLYLNQGNNVWAGTGVVLGTYKKDEITGAAALDYDWDGAIDLVLYRAGADAAVVATDNSAPSLLVKNNNRVADGTSMHVRILDQNGLNVFYSNTVKLYNSKGELVSTQIINPQTSGTSNSMGLVSFYGLDANETYSVQLLRIVNGVTDHVGAVAEQGGYTNATVNQNWGGLTTGKAHDAYVLTAESDTANNDTIGVGGIVGTGYNDTFFGSEGNDTFTGGAGWDQVVAGEQRWSANGGMDIVDYSRSANAINANLHTGVAVGQGEDKLVGIEGLIGTDKADTFTDNAANNLFEGRGGNDVFYLSNGGNDTLMYRLLDSGDGTGGNGHDTVYGFHIGDIATDADADLIDLSDLLDYSGPLSFYKGEDGLKLDHSAKGILDYLNVEVRGNYTVVSIDRDGTGDQSKFVEVVTLADTQTDLLTLLQNNQIMV</sequence>
<dbReference type="NCBIfam" id="NF033510">
    <property type="entry name" value="Ca_tandemer"/>
    <property type="match status" value="28"/>
</dbReference>
<dbReference type="Pfam" id="PF17936">
    <property type="entry name" value="Big_6"/>
    <property type="match status" value="28"/>
</dbReference>
<feature type="domain" description="Bacterial Ig" evidence="4">
    <location>
        <begin position="2401"/>
        <end position="2479"/>
    </location>
</feature>
<name>A0ABZ2RDP1_ECTME</name>
<evidence type="ECO:0000259" key="6">
    <source>
        <dbReference type="Pfam" id="PF22783"/>
    </source>
</evidence>
<feature type="region of interest" description="Disordered" evidence="3">
    <location>
        <begin position="408"/>
        <end position="447"/>
    </location>
</feature>
<feature type="compositionally biased region" description="Polar residues" evidence="3">
    <location>
        <begin position="597"/>
        <end position="606"/>
    </location>
</feature>
<feature type="domain" description="Biofilm-associated protein BapA-like prefix-like" evidence="6">
    <location>
        <begin position="2"/>
        <end position="93"/>
    </location>
</feature>
<feature type="region of interest" description="Disordered" evidence="3">
    <location>
        <begin position="2343"/>
        <end position="2395"/>
    </location>
</feature>
<feature type="domain" description="Bacterial Ig" evidence="4">
    <location>
        <begin position="376"/>
        <end position="452"/>
    </location>
</feature>
<feature type="compositionally biased region" description="Polar residues" evidence="3">
    <location>
        <begin position="2343"/>
        <end position="2368"/>
    </location>
</feature>
<feature type="region of interest" description="Disordered" evidence="3">
    <location>
        <begin position="2790"/>
        <end position="2810"/>
    </location>
</feature>
<feature type="domain" description="Bacterial Ig" evidence="4">
    <location>
        <begin position="1105"/>
        <end position="1176"/>
    </location>
</feature>
<feature type="region of interest" description="Disordered" evidence="3">
    <location>
        <begin position="1706"/>
        <end position="1794"/>
    </location>
</feature>
<feature type="domain" description="Bacterial Ig" evidence="4">
    <location>
        <begin position="1280"/>
        <end position="1345"/>
    </location>
</feature>
<dbReference type="InterPro" id="IPR013517">
    <property type="entry name" value="FG-GAP"/>
</dbReference>
<feature type="domain" description="Bacterial Ig" evidence="4">
    <location>
        <begin position="619"/>
        <end position="697"/>
    </location>
</feature>
<feature type="region of interest" description="Disordered" evidence="3">
    <location>
        <begin position="336"/>
        <end position="378"/>
    </location>
</feature>
<feature type="region of interest" description="Disordered" evidence="3">
    <location>
        <begin position="185"/>
        <end position="234"/>
    </location>
</feature>
<dbReference type="InterPro" id="IPR019960">
    <property type="entry name" value="T1SS_VCA0849"/>
</dbReference>
<feature type="domain" description="Bacterial Ig" evidence="4">
    <location>
        <begin position="862"/>
        <end position="936"/>
    </location>
</feature>
<dbReference type="NCBIfam" id="TIGR03661">
    <property type="entry name" value="T1SS_VCA0849"/>
    <property type="match status" value="1"/>
</dbReference>
<keyword evidence="8" id="KW-1185">Reference proteome</keyword>
<protein>
    <submittedName>
        <fullName evidence="7">Ig-like domain-containing protein</fullName>
    </submittedName>
</protein>
<feature type="domain" description="Bacterial Ig" evidence="4">
    <location>
        <begin position="133"/>
        <end position="206"/>
    </location>
</feature>
<feature type="compositionally biased region" description="Polar residues" evidence="3">
    <location>
        <begin position="1759"/>
        <end position="1789"/>
    </location>
</feature>
<feature type="domain" description="Bacterial Ig" evidence="4">
    <location>
        <begin position="1429"/>
        <end position="1503"/>
    </location>
</feature>
<evidence type="ECO:0000313" key="7">
    <source>
        <dbReference type="EMBL" id="WXL25153.1"/>
    </source>
</evidence>
<feature type="compositionally biased region" description="Polar residues" evidence="3">
    <location>
        <begin position="195"/>
        <end position="205"/>
    </location>
</feature>
<dbReference type="NCBIfam" id="NF033677">
    <property type="entry name" value="biofilm_BapA_N"/>
    <property type="match status" value="1"/>
</dbReference>
<dbReference type="Pfam" id="PF13517">
    <property type="entry name" value="FG-GAP_3"/>
    <property type="match status" value="1"/>
</dbReference>
<feature type="domain" description="Bacterial Ig-like" evidence="5">
    <location>
        <begin position="2493"/>
        <end position="2573"/>
    </location>
</feature>
<feature type="domain" description="Bacterial Ig" evidence="4">
    <location>
        <begin position="1674"/>
        <end position="1746"/>
    </location>
</feature>
<dbReference type="Pfam" id="PF22783">
    <property type="entry name" value="BapA_N"/>
    <property type="match status" value="1"/>
</dbReference>
<feature type="domain" description="Bacterial Ig-like" evidence="5">
    <location>
        <begin position="2699"/>
        <end position="2791"/>
    </location>
</feature>
<dbReference type="InterPro" id="IPR028994">
    <property type="entry name" value="Integrin_alpha_N"/>
</dbReference>
<feature type="domain" description="Bacterial Ig" evidence="4">
    <location>
        <begin position="1753"/>
        <end position="1826"/>
    </location>
</feature>
<feature type="compositionally biased region" description="Polar residues" evidence="3">
    <location>
        <begin position="1491"/>
        <end position="1504"/>
    </location>
</feature>
<feature type="domain" description="Bacterial Ig" evidence="4">
    <location>
        <begin position="2321"/>
        <end position="2394"/>
    </location>
</feature>
<dbReference type="SUPFAM" id="SSF69318">
    <property type="entry name" value="Integrin alpha N-terminal domain"/>
    <property type="match status" value="1"/>
</dbReference>